<dbReference type="GeneID" id="39577956"/>
<dbReference type="RefSeq" id="XP_028471116.1">
    <property type="nucleotide sequence ID" value="XM_028609478.1"/>
</dbReference>
<protein>
    <recommendedName>
        <fullName evidence="4">tRNA-splicing endonuclease subunit Sen54 N-terminal domain-containing protein</fullName>
    </recommendedName>
</protein>
<reference evidence="5 6" key="1">
    <citation type="journal article" date="2018" name="Mol. Ecol.">
        <title>The obligate alkalophilic soda-lake fungus Sodiomyces alkalinus has shifted to a protein diet.</title>
        <authorList>
            <person name="Grum-Grzhimaylo A.A."/>
            <person name="Falkoski D.L."/>
            <person name="van den Heuvel J."/>
            <person name="Valero-Jimenez C.A."/>
            <person name="Min B."/>
            <person name="Choi I.G."/>
            <person name="Lipzen A."/>
            <person name="Daum C.G."/>
            <person name="Aanen D.K."/>
            <person name="Tsang A."/>
            <person name="Henrissat B."/>
            <person name="Bilanenko E.N."/>
            <person name="de Vries R.P."/>
            <person name="van Kan J.A.L."/>
            <person name="Grigoriev I.V."/>
            <person name="Debets A.J.M."/>
        </authorList>
    </citation>
    <scope>NUCLEOTIDE SEQUENCE [LARGE SCALE GENOMIC DNA]</scope>
    <source>
        <strain evidence="5 6">F11</strain>
    </source>
</reference>
<feature type="region of interest" description="Disordered" evidence="3">
    <location>
        <begin position="1"/>
        <end position="33"/>
    </location>
</feature>
<dbReference type="InterPro" id="IPR024337">
    <property type="entry name" value="tRNA_splic_suSen54"/>
</dbReference>
<evidence type="ECO:0000313" key="5">
    <source>
        <dbReference type="EMBL" id="ROT43310.1"/>
    </source>
</evidence>
<feature type="domain" description="tRNA-splicing endonuclease subunit Sen54 N-terminal" evidence="4">
    <location>
        <begin position="80"/>
        <end position="187"/>
    </location>
</feature>
<feature type="compositionally biased region" description="Acidic residues" evidence="3">
    <location>
        <begin position="23"/>
        <end position="32"/>
    </location>
</feature>
<gene>
    <name evidence="5" type="ORF">SODALDRAFT_319795</name>
</gene>
<proteinExistence type="inferred from homology"/>
<accession>A0A3N2Q981</accession>
<evidence type="ECO:0000256" key="1">
    <source>
        <dbReference type="ARBA" id="ARBA00005736"/>
    </source>
</evidence>
<feature type="compositionally biased region" description="Acidic residues" evidence="3">
    <location>
        <begin position="234"/>
        <end position="250"/>
    </location>
</feature>
<dbReference type="OrthoDB" id="408683at2759"/>
<comment type="similarity">
    <text evidence="1">Belongs to the SEN54 family.</text>
</comment>
<dbReference type="GO" id="GO:0000379">
    <property type="term" value="P:tRNA-type intron splice site recognition and cleavage"/>
    <property type="evidence" value="ECO:0007669"/>
    <property type="project" value="TreeGrafter"/>
</dbReference>
<sequence>MPLDDDDNPSAAPYPPKDAAAPDAEDDAEDGPFDMKLFTSMFHKKGIAVQSVRKGQKDFESHGTKAQDQALEASRRVIEEVLSYTRIHKDDWNKGWYFPDHWPQALEEMANGTEEAAARPEFVRNIDPSIHVRDCVVVLEQTKGQLFKSIGRSVRGLKPPQPAIGKTWLLPEEALFLVERGSLDLWWPDVALGEIIMPAFKAKKAEAGDAASGARDAEAPVVISSSPTGSTGADGEEEEEEEEEDDDDYEEFANGLPLSLQAAYAFFIGLEGERGKVTLPKYQVYAHLKRSGYHVLRAPPPAATRTVDDDEEARRTRPREPQQQPSTTPRTLWQWLFSLLSKGSNTGPSPVGPLVKPGLYRSYVPVYDQLELLWRYKPLAERPEPAAAPEAPYKVFYHVWRPSKHAVFTKSDPPPPDFRIAVVDARDTSVPSLEEVTALLASTPHDAADPAWVGAGKMYQRLKHGHRNVLIAVVDRGLVNFMRFGEGTFGEEKLFERFDGRGSNQRGGKRGGRGGRGGGRGRGRGRGGRRG</sequence>
<dbReference type="GO" id="GO:0000214">
    <property type="term" value="C:tRNA-intron endonuclease complex"/>
    <property type="evidence" value="ECO:0007669"/>
    <property type="project" value="TreeGrafter"/>
</dbReference>
<dbReference type="Proteomes" id="UP000272025">
    <property type="component" value="Unassembled WGS sequence"/>
</dbReference>
<keyword evidence="2" id="KW-0819">tRNA processing</keyword>
<dbReference type="STRING" id="1314773.A0A3N2Q981"/>
<keyword evidence="6" id="KW-1185">Reference proteome</keyword>
<feature type="region of interest" description="Disordered" evidence="3">
    <location>
        <begin position="298"/>
        <end position="329"/>
    </location>
</feature>
<dbReference type="AlphaFoldDB" id="A0A3N2Q981"/>
<feature type="region of interest" description="Disordered" evidence="3">
    <location>
        <begin position="211"/>
        <end position="250"/>
    </location>
</feature>
<dbReference type="EMBL" id="ML119051">
    <property type="protein sequence ID" value="ROT43310.1"/>
    <property type="molecule type" value="Genomic_DNA"/>
</dbReference>
<name>A0A3N2Q981_SODAK</name>
<evidence type="ECO:0000259" key="4">
    <source>
        <dbReference type="Pfam" id="PF12928"/>
    </source>
</evidence>
<dbReference type="PANTHER" id="PTHR21027:SF1">
    <property type="entry name" value="TRNA-SPLICING ENDONUCLEASE SUBUNIT SEN54"/>
    <property type="match status" value="1"/>
</dbReference>
<evidence type="ECO:0000313" key="6">
    <source>
        <dbReference type="Proteomes" id="UP000272025"/>
    </source>
</evidence>
<dbReference type="InterPro" id="IPR024336">
    <property type="entry name" value="tRNA_splic_suSen54_N"/>
</dbReference>
<evidence type="ECO:0000256" key="2">
    <source>
        <dbReference type="ARBA" id="ARBA00022694"/>
    </source>
</evidence>
<feature type="compositionally biased region" description="Basic residues" evidence="3">
    <location>
        <begin position="507"/>
        <end position="531"/>
    </location>
</feature>
<feature type="region of interest" description="Disordered" evidence="3">
    <location>
        <begin position="497"/>
        <end position="531"/>
    </location>
</feature>
<dbReference type="PANTHER" id="PTHR21027">
    <property type="entry name" value="TRNA-SPLICING ENDONUCLEASE SUBUNIT SEN54"/>
    <property type="match status" value="1"/>
</dbReference>
<evidence type="ECO:0000256" key="3">
    <source>
        <dbReference type="SAM" id="MobiDB-lite"/>
    </source>
</evidence>
<dbReference type="Pfam" id="PF12928">
    <property type="entry name" value="tRNA_int_end_N2"/>
    <property type="match status" value="1"/>
</dbReference>
<organism evidence="5 6">
    <name type="scientific">Sodiomyces alkalinus (strain CBS 110278 / VKM F-3762 / F11)</name>
    <name type="common">Alkaliphilic filamentous fungus</name>
    <dbReference type="NCBI Taxonomy" id="1314773"/>
    <lineage>
        <taxon>Eukaryota</taxon>
        <taxon>Fungi</taxon>
        <taxon>Dikarya</taxon>
        <taxon>Ascomycota</taxon>
        <taxon>Pezizomycotina</taxon>
        <taxon>Sordariomycetes</taxon>
        <taxon>Hypocreomycetidae</taxon>
        <taxon>Glomerellales</taxon>
        <taxon>Plectosphaerellaceae</taxon>
        <taxon>Sodiomyces</taxon>
    </lineage>
</organism>